<feature type="domain" description="Glycoside hydrolase family 5" evidence="5">
    <location>
        <begin position="89"/>
        <end position="346"/>
    </location>
</feature>
<dbReference type="PANTHER" id="PTHR31297:SF13">
    <property type="entry name" value="PUTATIVE-RELATED"/>
    <property type="match status" value="1"/>
</dbReference>
<evidence type="ECO:0000256" key="1">
    <source>
        <dbReference type="ARBA" id="ARBA00022801"/>
    </source>
</evidence>
<comment type="similarity">
    <text evidence="3">Belongs to the glycosyl hydrolase 5 (cellulase A) family.</text>
</comment>
<feature type="region of interest" description="Disordered" evidence="4">
    <location>
        <begin position="1"/>
        <end position="22"/>
    </location>
</feature>
<dbReference type="InterPro" id="IPR001547">
    <property type="entry name" value="Glyco_hydro_5"/>
</dbReference>
<accession>A0ABU2X5R2</accession>
<evidence type="ECO:0000256" key="4">
    <source>
        <dbReference type="SAM" id="MobiDB-lite"/>
    </source>
</evidence>
<evidence type="ECO:0000256" key="3">
    <source>
        <dbReference type="RuleBase" id="RU361153"/>
    </source>
</evidence>
<sequence>MTTTPAAPRSHGTIPNPLLRISGTGLTTHDGTPVRLRGAGLGGWMNMENFITGYPGNEDAMRSAVRKVLGERRYELFFDRLLSVFFADADAALLASKGLNCLRLPVNYRHFEDDARPFEIREEGFTHLDRVVELCGRHGIYTIIDLHSLPGAQNHQWHSDNPTHLPSFWTHPHFQDRVVHLWEVIADRYKDNPWVAGYNPVNEPADESGQVLPAFYDRLATAIRSVDPRHILFLDGNHYSTEFDIFGDPIENAVYTCHDYARAGFARSTGYPGHTDGVWIDKEQVEEAFLRRTAYMRRTGTPIWVGEFGPVYTGDPVRDEQCGRLLADQLEIYRRHEANWTIWTYKDVGLQGLVHLTPDSAYDRHFAAFMAKKHRLGAEAWGSPGGAARELVRPLEQILADEFPGFVAQPFSTRQWLDVLIRHIMLGQPLVQEYAELFRGLGDDDVLALADSFALDQCVQRDRHLDMLANG</sequence>
<dbReference type="Pfam" id="PF00150">
    <property type="entry name" value="Cellulase"/>
    <property type="match status" value="1"/>
</dbReference>
<dbReference type="PANTHER" id="PTHR31297">
    <property type="entry name" value="GLUCAN ENDO-1,6-BETA-GLUCOSIDASE B"/>
    <property type="match status" value="1"/>
</dbReference>
<reference evidence="6" key="1">
    <citation type="submission" date="2024-05" db="EMBL/GenBank/DDBJ databases">
        <title>30 novel species of actinomycetes from the DSMZ collection.</title>
        <authorList>
            <person name="Nouioui I."/>
        </authorList>
    </citation>
    <scope>NUCLEOTIDE SEQUENCE</scope>
    <source>
        <strain evidence="6">DSM 41529</strain>
    </source>
</reference>
<protein>
    <submittedName>
        <fullName evidence="6">Cellulase family glycosylhydrolase</fullName>
    </submittedName>
</protein>
<dbReference type="RefSeq" id="WP_311721407.1">
    <property type="nucleotide sequence ID" value="NZ_JAVRFD010000001.1"/>
</dbReference>
<keyword evidence="1 3" id="KW-0378">Hydrolase</keyword>
<dbReference type="Gene3D" id="3.20.20.80">
    <property type="entry name" value="Glycosidases"/>
    <property type="match status" value="1"/>
</dbReference>
<name>A0ABU2X5R2_9ACTN</name>
<evidence type="ECO:0000259" key="5">
    <source>
        <dbReference type="Pfam" id="PF00150"/>
    </source>
</evidence>
<comment type="caution">
    <text evidence="6">The sequence shown here is derived from an EMBL/GenBank/DDBJ whole genome shotgun (WGS) entry which is preliminary data.</text>
</comment>
<keyword evidence="2 3" id="KW-0326">Glycosidase</keyword>
<dbReference type="InterPro" id="IPR017853">
    <property type="entry name" value="GH"/>
</dbReference>
<evidence type="ECO:0000313" key="7">
    <source>
        <dbReference type="Proteomes" id="UP001180754"/>
    </source>
</evidence>
<dbReference type="EMBL" id="JAVRFD010000001">
    <property type="protein sequence ID" value="MDT0541152.1"/>
    <property type="molecule type" value="Genomic_DNA"/>
</dbReference>
<gene>
    <name evidence="6" type="ORF">RND15_00210</name>
</gene>
<dbReference type="SUPFAM" id="SSF51445">
    <property type="entry name" value="(Trans)glycosidases"/>
    <property type="match status" value="1"/>
</dbReference>
<evidence type="ECO:0000313" key="6">
    <source>
        <dbReference type="EMBL" id="MDT0541152.1"/>
    </source>
</evidence>
<dbReference type="Proteomes" id="UP001180754">
    <property type="component" value="Unassembled WGS sequence"/>
</dbReference>
<dbReference type="InterPro" id="IPR050386">
    <property type="entry name" value="Glycosyl_hydrolase_5"/>
</dbReference>
<proteinExistence type="inferred from homology"/>
<keyword evidence="7" id="KW-1185">Reference proteome</keyword>
<organism evidence="6 7">
    <name type="scientific">Streptomyces lonegramiae</name>
    <dbReference type="NCBI Taxonomy" id="3075524"/>
    <lineage>
        <taxon>Bacteria</taxon>
        <taxon>Bacillati</taxon>
        <taxon>Actinomycetota</taxon>
        <taxon>Actinomycetes</taxon>
        <taxon>Kitasatosporales</taxon>
        <taxon>Streptomycetaceae</taxon>
        <taxon>Streptomyces</taxon>
    </lineage>
</organism>
<evidence type="ECO:0000256" key="2">
    <source>
        <dbReference type="ARBA" id="ARBA00023295"/>
    </source>
</evidence>